<name>A0A845QH10_9FIRM</name>
<sequence length="240" mass="27072">MMKLYDALIEEVLSLTGQAQVQSCSGKAWQQTDDFEMVMKKDMAYELGGGSLPAVSGLFFTSDESLVPEDEVLLFGPDLPQLETDSSYARITLLKVEENSFAGEDEAYEQLRKIEYTRYHVFPRGYMMRISAAGMREPVRIAKKALREGMTFEKVGRLFIEGYHTHPKVECATILFITQPDFPYEKLAMLAKKGEEITASLHRIFDNLVMDCRACSLKPVCDEVEGLRSLHFQAAGVAMK</sequence>
<proteinExistence type="predicted"/>
<dbReference type="EC" id="2.3.1.169" evidence="1"/>
<evidence type="ECO:0000256" key="2">
    <source>
        <dbReference type="ARBA" id="ARBA00022679"/>
    </source>
</evidence>
<evidence type="ECO:0000256" key="1">
    <source>
        <dbReference type="ARBA" id="ARBA00012244"/>
    </source>
</evidence>
<gene>
    <name evidence="3" type="ORF">D0435_07145</name>
</gene>
<dbReference type="GO" id="GO:0043884">
    <property type="term" value="F:CO-methylating acetyl-CoA synthase activity"/>
    <property type="evidence" value="ECO:0007669"/>
    <property type="project" value="UniProtKB-EC"/>
</dbReference>
<dbReference type="Pfam" id="PF03598">
    <property type="entry name" value="CdhC"/>
    <property type="match status" value="1"/>
</dbReference>
<reference evidence="3 4" key="1">
    <citation type="submission" date="2018-08" db="EMBL/GenBank/DDBJ databases">
        <title>Murine metabolic-syndrome-specific gut microbial biobank.</title>
        <authorList>
            <person name="Liu C."/>
        </authorList>
    </citation>
    <scope>NUCLEOTIDE SEQUENCE [LARGE SCALE GENOMIC DNA]</scope>
    <source>
        <strain evidence="3 4">28</strain>
    </source>
</reference>
<comment type="caution">
    <text evidence="3">The sequence shown here is derived from an EMBL/GenBank/DDBJ whole genome shotgun (WGS) entry which is preliminary data.</text>
</comment>
<dbReference type="InterPro" id="IPR004461">
    <property type="entry name" value="CO_DH/Ac-CoA_synth_bsu"/>
</dbReference>
<dbReference type="SUPFAM" id="SSF56821">
    <property type="entry name" value="Prismane protein-like"/>
    <property type="match status" value="1"/>
</dbReference>
<dbReference type="InterPro" id="IPR038571">
    <property type="entry name" value="CO_DH/Ac-CoA_synth_bsu_3_sf"/>
</dbReference>
<evidence type="ECO:0000313" key="3">
    <source>
        <dbReference type="EMBL" id="NBH61422.1"/>
    </source>
</evidence>
<dbReference type="EMBL" id="QXWK01000012">
    <property type="protein sequence ID" value="NBH61422.1"/>
    <property type="molecule type" value="Genomic_DNA"/>
</dbReference>
<dbReference type="Gene3D" id="3.30.1650.10">
    <property type="entry name" value="Bifunctional carbon monoxide dehydrogenase/acetyl-coa synthase(codh/acs), Chain M, domain 3"/>
    <property type="match status" value="1"/>
</dbReference>
<dbReference type="GO" id="GO:0006084">
    <property type="term" value="P:acetyl-CoA metabolic process"/>
    <property type="evidence" value="ECO:0007669"/>
    <property type="project" value="InterPro"/>
</dbReference>
<dbReference type="GO" id="GO:0043885">
    <property type="term" value="F:anaerobic carbon-monoxide dehydrogenase activity"/>
    <property type="evidence" value="ECO:0007669"/>
    <property type="project" value="InterPro"/>
</dbReference>
<dbReference type="InterPro" id="IPR011254">
    <property type="entry name" value="Prismane-like_sf"/>
</dbReference>
<evidence type="ECO:0000313" key="4">
    <source>
        <dbReference type="Proteomes" id="UP000446866"/>
    </source>
</evidence>
<keyword evidence="4" id="KW-1185">Reference proteome</keyword>
<dbReference type="Proteomes" id="UP000446866">
    <property type="component" value="Unassembled WGS sequence"/>
</dbReference>
<dbReference type="RefSeq" id="WP_160201707.1">
    <property type="nucleotide sequence ID" value="NZ_QXWK01000012.1"/>
</dbReference>
<accession>A0A845QH10</accession>
<organism evidence="3 4">
    <name type="scientific">Anaerotruncus colihominis</name>
    <dbReference type="NCBI Taxonomy" id="169435"/>
    <lineage>
        <taxon>Bacteria</taxon>
        <taxon>Bacillati</taxon>
        <taxon>Bacillota</taxon>
        <taxon>Clostridia</taxon>
        <taxon>Eubacteriales</taxon>
        <taxon>Oscillospiraceae</taxon>
        <taxon>Anaerotruncus</taxon>
    </lineage>
</organism>
<keyword evidence="2" id="KW-0808">Transferase</keyword>
<protein>
    <recommendedName>
        <fullName evidence="1">CO-methylating acetyl-CoA synthase</fullName>
        <ecNumber evidence="1">2.3.1.169</ecNumber>
    </recommendedName>
</protein>
<dbReference type="AlphaFoldDB" id="A0A845QH10"/>